<dbReference type="InterPro" id="IPR003719">
    <property type="entry name" value="Phenazine_PhzF-like"/>
</dbReference>
<gene>
    <name evidence="4" type="ORF">ES724_04780</name>
</gene>
<dbReference type="OrthoDB" id="9788221at2"/>
<accession>A0A5C6ZZG1</accession>
<evidence type="ECO:0000313" key="5">
    <source>
        <dbReference type="Proteomes" id="UP000321367"/>
    </source>
</evidence>
<dbReference type="Gene3D" id="3.10.310.10">
    <property type="entry name" value="Diaminopimelate Epimerase, Chain A, domain 1"/>
    <property type="match status" value="2"/>
</dbReference>
<evidence type="ECO:0000313" key="4">
    <source>
        <dbReference type="EMBL" id="TXD94793.1"/>
    </source>
</evidence>
<organism evidence="4 5">
    <name type="scientific">Gillisia hiemivivida</name>
    <dbReference type="NCBI Taxonomy" id="291190"/>
    <lineage>
        <taxon>Bacteria</taxon>
        <taxon>Pseudomonadati</taxon>
        <taxon>Bacteroidota</taxon>
        <taxon>Flavobacteriia</taxon>
        <taxon>Flavobacteriales</taxon>
        <taxon>Flavobacteriaceae</taxon>
        <taxon>Gillisia</taxon>
    </lineage>
</organism>
<dbReference type="PANTHER" id="PTHR13774">
    <property type="entry name" value="PHENAZINE BIOSYNTHESIS PROTEIN"/>
    <property type="match status" value="1"/>
</dbReference>
<dbReference type="AlphaFoldDB" id="A0A5C6ZZG1"/>
<evidence type="ECO:0000256" key="3">
    <source>
        <dbReference type="PIRSR" id="PIRSR016184-1"/>
    </source>
</evidence>
<evidence type="ECO:0000256" key="2">
    <source>
        <dbReference type="ARBA" id="ARBA00023235"/>
    </source>
</evidence>
<dbReference type="Proteomes" id="UP000321367">
    <property type="component" value="Unassembled WGS sequence"/>
</dbReference>
<dbReference type="PANTHER" id="PTHR13774:SF17">
    <property type="entry name" value="PHENAZINE BIOSYNTHESIS-LIKE DOMAIN-CONTAINING PROTEIN"/>
    <property type="match status" value="1"/>
</dbReference>
<dbReference type="NCBIfam" id="TIGR00654">
    <property type="entry name" value="PhzF_family"/>
    <property type="match status" value="1"/>
</dbReference>
<comment type="caution">
    <text evidence="4">The sequence shown here is derived from an EMBL/GenBank/DDBJ whole genome shotgun (WGS) entry which is preliminary data.</text>
</comment>
<dbReference type="GO" id="GO:0005737">
    <property type="term" value="C:cytoplasm"/>
    <property type="evidence" value="ECO:0007669"/>
    <property type="project" value="TreeGrafter"/>
</dbReference>
<reference evidence="4 5" key="1">
    <citation type="submission" date="2019-08" db="EMBL/GenBank/DDBJ databases">
        <title>Genome sequence of Gillisia hiemivivida IC154 (type strain).</title>
        <authorList>
            <person name="Bowman J.P."/>
        </authorList>
    </citation>
    <scope>NUCLEOTIDE SEQUENCE [LARGE SCALE GENOMIC DNA]</scope>
    <source>
        <strain evidence="4 5">IC154</strain>
    </source>
</reference>
<dbReference type="SUPFAM" id="SSF54506">
    <property type="entry name" value="Diaminopimelate epimerase-like"/>
    <property type="match status" value="1"/>
</dbReference>
<dbReference type="PIRSF" id="PIRSF016184">
    <property type="entry name" value="PhzC_PhzF"/>
    <property type="match status" value="1"/>
</dbReference>
<dbReference type="EMBL" id="VORY01000003">
    <property type="protein sequence ID" value="TXD94793.1"/>
    <property type="molecule type" value="Genomic_DNA"/>
</dbReference>
<keyword evidence="5" id="KW-1185">Reference proteome</keyword>
<protein>
    <submittedName>
        <fullName evidence="4">PhzF family phenazine biosynthesis protein</fullName>
    </submittedName>
</protein>
<evidence type="ECO:0000256" key="1">
    <source>
        <dbReference type="ARBA" id="ARBA00008270"/>
    </source>
</evidence>
<name>A0A5C6ZZG1_9FLAO</name>
<proteinExistence type="inferred from homology"/>
<keyword evidence="2" id="KW-0413">Isomerase</keyword>
<sequence>MQLHLYQINAFTDQLFSGNPACVVPLSEWLSDDLLLTIARENAVAETAFFVDEGYKIHLRWFTPEMEMDLCGHATLAAAHALKEIRKYSSRNIIFKTRSGDLNVTTEGSKYILDLPSRNPVPTSLPELLQKSLNILPKEVLKARDFVLVYEDEQAIKNIEIDRSWFDQLELGTGGVIVTAKGSDCDFVSRFFTPKASVFEDPVTGSAHCSLTPYWSEKLEKQELIARQLSERGGSLECRNKGDRVEIAGDARTYSVGKLWTE</sequence>
<dbReference type="Pfam" id="PF02567">
    <property type="entry name" value="PhzC-PhzF"/>
    <property type="match status" value="1"/>
</dbReference>
<feature type="active site" evidence="3">
    <location>
        <position position="46"/>
    </location>
</feature>
<dbReference type="RefSeq" id="WP_146930293.1">
    <property type="nucleotide sequence ID" value="NZ_CBCSHZ010000003.1"/>
</dbReference>
<comment type="similarity">
    <text evidence="1">Belongs to the PhzF family.</text>
</comment>
<dbReference type="GO" id="GO:0016853">
    <property type="term" value="F:isomerase activity"/>
    <property type="evidence" value="ECO:0007669"/>
    <property type="project" value="UniProtKB-KW"/>
</dbReference>